<feature type="compositionally biased region" description="Polar residues" evidence="6">
    <location>
        <begin position="1472"/>
        <end position="1481"/>
    </location>
</feature>
<evidence type="ECO:0000313" key="10">
    <source>
        <dbReference type="Proteomes" id="UP001302321"/>
    </source>
</evidence>
<evidence type="ECO:0000256" key="4">
    <source>
        <dbReference type="ARBA" id="ARBA00023175"/>
    </source>
</evidence>
<feature type="compositionally biased region" description="Basic and acidic residues" evidence="6">
    <location>
        <begin position="710"/>
        <end position="721"/>
    </location>
</feature>
<dbReference type="EMBL" id="MU866616">
    <property type="protein sequence ID" value="KAK4171199.1"/>
    <property type="molecule type" value="Genomic_DNA"/>
</dbReference>
<reference evidence="9" key="2">
    <citation type="submission" date="2023-05" db="EMBL/GenBank/DDBJ databases">
        <authorList>
            <consortium name="Lawrence Berkeley National Laboratory"/>
            <person name="Steindorff A."/>
            <person name="Hensen N."/>
            <person name="Bonometti L."/>
            <person name="Westerberg I."/>
            <person name="Brannstrom I.O."/>
            <person name="Guillou S."/>
            <person name="Cros-Aarteil S."/>
            <person name="Calhoun S."/>
            <person name="Haridas S."/>
            <person name="Kuo A."/>
            <person name="Mondo S."/>
            <person name="Pangilinan J."/>
            <person name="Riley R."/>
            <person name="Labutti K."/>
            <person name="Andreopoulos B."/>
            <person name="Lipzen A."/>
            <person name="Chen C."/>
            <person name="Yanf M."/>
            <person name="Daum C."/>
            <person name="Ng V."/>
            <person name="Clum A."/>
            <person name="Ohm R."/>
            <person name="Martin F."/>
            <person name="Silar P."/>
            <person name="Natvig D."/>
            <person name="Lalanne C."/>
            <person name="Gautier V."/>
            <person name="Ament-Velasquez S.L."/>
            <person name="Kruys A."/>
            <person name="Hutchinson M.I."/>
            <person name="Powell A.J."/>
            <person name="Barry K."/>
            <person name="Miller A.N."/>
            <person name="Grigoriev I.V."/>
            <person name="Debuchy R."/>
            <person name="Gladieux P."/>
            <person name="Thoren M.H."/>
            <person name="Johannesson H."/>
        </authorList>
    </citation>
    <scope>NUCLEOTIDE SEQUENCE</scope>
    <source>
        <strain evidence="9">CBS 892.96</strain>
    </source>
</reference>
<evidence type="ECO:0000259" key="7">
    <source>
        <dbReference type="Pfam" id="PF07989"/>
    </source>
</evidence>
<feature type="region of interest" description="Disordered" evidence="6">
    <location>
        <begin position="1536"/>
        <end position="1598"/>
    </location>
</feature>
<feature type="compositionally biased region" description="Basic and acidic residues" evidence="6">
    <location>
        <begin position="531"/>
        <end position="541"/>
    </location>
</feature>
<feature type="domain" description="Mto1-like Mto2p-binding" evidence="8">
    <location>
        <begin position="1522"/>
        <end position="1572"/>
    </location>
</feature>
<proteinExistence type="predicted"/>
<keyword evidence="10" id="KW-1185">Reference proteome</keyword>
<feature type="compositionally biased region" description="Low complexity" evidence="6">
    <location>
        <begin position="1401"/>
        <end position="1417"/>
    </location>
</feature>
<feature type="compositionally biased region" description="Basic and acidic residues" evidence="6">
    <location>
        <begin position="1581"/>
        <end position="1598"/>
    </location>
</feature>
<evidence type="ECO:0000256" key="3">
    <source>
        <dbReference type="ARBA" id="ARBA00023123"/>
    </source>
</evidence>
<keyword evidence="4" id="KW-0505">Motor protein</keyword>
<name>A0AAN6VWP6_9PEZI</name>
<feature type="coiled-coil region" evidence="5">
    <location>
        <begin position="622"/>
        <end position="649"/>
    </location>
</feature>
<organism evidence="9 10">
    <name type="scientific">Triangularia setosa</name>
    <dbReference type="NCBI Taxonomy" id="2587417"/>
    <lineage>
        <taxon>Eukaryota</taxon>
        <taxon>Fungi</taxon>
        <taxon>Dikarya</taxon>
        <taxon>Ascomycota</taxon>
        <taxon>Pezizomycotina</taxon>
        <taxon>Sordariomycetes</taxon>
        <taxon>Sordariomycetidae</taxon>
        <taxon>Sordariales</taxon>
        <taxon>Podosporaceae</taxon>
        <taxon>Triangularia</taxon>
    </lineage>
</organism>
<feature type="compositionally biased region" description="Low complexity" evidence="6">
    <location>
        <begin position="1426"/>
        <end position="1456"/>
    </location>
</feature>
<feature type="region of interest" description="Disordered" evidence="6">
    <location>
        <begin position="360"/>
        <end position="407"/>
    </location>
</feature>
<evidence type="ECO:0008006" key="11">
    <source>
        <dbReference type="Google" id="ProtNLM"/>
    </source>
</evidence>
<dbReference type="Proteomes" id="UP001302321">
    <property type="component" value="Unassembled WGS sequence"/>
</dbReference>
<accession>A0AAN6VWP6</accession>
<feature type="compositionally biased region" description="Polar residues" evidence="6">
    <location>
        <begin position="655"/>
        <end position="665"/>
    </location>
</feature>
<dbReference type="GO" id="GO:0005737">
    <property type="term" value="C:cytoplasm"/>
    <property type="evidence" value="ECO:0007669"/>
    <property type="project" value="UniProtKB-SubCell"/>
</dbReference>
<dbReference type="GO" id="GO:0005815">
    <property type="term" value="C:microtubule organizing center"/>
    <property type="evidence" value="ECO:0007669"/>
    <property type="project" value="InterPro"/>
</dbReference>
<keyword evidence="5" id="KW-0175">Coiled coil</keyword>
<feature type="compositionally biased region" description="Polar residues" evidence="6">
    <location>
        <begin position="241"/>
        <end position="255"/>
    </location>
</feature>
<dbReference type="InterPro" id="IPR012943">
    <property type="entry name" value="Cnn_1N"/>
</dbReference>
<evidence type="ECO:0000256" key="6">
    <source>
        <dbReference type="SAM" id="MobiDB-lite"/>
    </source>
</evidence>
<feature type="region of interest" description="Disordered" evidence="6">
    <location>
        <begin position="531"/>
        <end position="556"/>
    </location>
</feature>
<reference evidence="9" key="1">
    <citation type="journal article" date="2023" name="Mol. Phylogenet. Evol.">
        <title>Genome-scale phylogeny and comparative genomics of the fungal order Sordariales.</title>
        <authorList>
            <person name="Hensen N."/>
            <person name="Bonometti L."/>
            <person name="Westerberg I."/>
            <person name="Brannstrom I.O."/>
            <person name="Guillou S."/>
            <person name="Cros-Aarteil S."/>
            <person name="Calhoun S."/>
            <person name="Haridas S."/>
            <person name="Kuo A."/>
            <person name="Mondo S."/>
            <person name="Pangilinan J."/>
            <person name="Riley R."/>
            <person name="LaButti K."/>
            <person name="Andreopoulos B."/>
            <person name="Lipzen A."/>
            <person name="Chen C."/>
            <person name="Yan M."/>
            <person name="Daum C."/>
            <person name="Ng V."/>
            <person name="Clum A."/>
            <person name="Steindorff A."/>
            <person name="Ohm R.A."/>
            <person name="Martin F."/>
            <person name="Silar P."/>
            <person name="Natvig D.O."/>
            <person name="Lalanne C."/>
            <person name="Gautier V."/>
            <person name="Ament-Velasquez S.L."/>
            <person name="Kruys A."/>
            <person name="Hutchinson M.I."/>
            <person name="Powell A.J."/>
            <person name="Barry K."/>
            <person name="Miller A.N."/>
            <person name="Grigoriev I.V."/>
            <person name="Debuchy R."/>
            <person name="Gladieux P."/>
            <person name="Hiltunen Thoren M."/>
            <person name="Johannesson H."/>
        </authorList>
    </citation>
    <scope>NUCLEOTIDE SEQUENCE</scope>
    <source>
        <strain evidence="9">CBS 892.96</strain>
    </source>
</reference>
<feature type="region of interest" description="Disordered" evidence="6">
    <location>
        <begin position="710"/>
        <end position="733"/>
    </location>
</feature>
<feature type="compositionally biased region" description="Low complexity" evidence="6">
    <location>
        <begin position="280"/>
        <end position="291"/>
    </location>
</feature>
<dbReference type="PANTHER" id="PTHR46349">
    <property type="entry name" value="CINGULIN-LIKE PROTEIN 1-RELATED"/>
    <property type="match status" value="1"/>
</dbReference>
<comment type="caution">
    <text evidence="9">The sequence shown here is derived from an EMBL/GenBank/DDBJ whole genome shotgun (WGS) entry which is preliminary data.</text>
</comment>
<dbReference type="Pfam" id="PF12808">
    <property type="entry name" value="Mto2_bdg"/>
    <property type="match status" value="1"/>
</dbReference>
<sequence>MNDDDDDRPSRPSTAHWIGDTESTGSPSPAKDLFSDNKRPAPSSSAKTNNLKPENIPPLHPPSALAVPESSYFDSPSGDLRHSDSQAEIAVRQHLQDIESSFDAPLSPIPSSNNGLDDTFVFDSPSKKPTAPLPKPPADADKLQMLPVPSRTASGTSNNADVSELTESGNDEKQDTSKATRSLEAFSSSPTAAAAARSISRVVSEARSTNTDTNPDRANPLDDERHFDHSAESSLVIPPTAQESVQQSDLDTNWQKAPVDTGSANSQAMKSPSRPKFLRSRNASQRSSVSSTLTDLESDNTVGIGADHALQSGGTIPSLGMPRNFHSILARSLSMGSMASGIDDMHDRIGPGVGQLETLDEVDSSLSPQPQAPPHRRAPRVDNEDDEDDVLRTPTQSKSSAALAAPTDTVLARHVRDVHVPESLAKEYKTKGGLTTPGRSVTFDNVNLGASTTSRHGKSLTLKEQSSTIERLSKENFDLKLKVMFLSDRLDKLSEEGIKEMISENVELKTGLAVLQRDNKMLRRRVKELERQLKDEDERPGTAKSTGSEEEDAHDREELIYLREQMEEYVTEIERLRNENLNREAEKRKMAELVKTLGERAGERMGENLGRQEEADVWKDLLEQETARREQSDEDNRRLRDEVFRLRQEMAQQMGLPTSSSSSFYHNRRHAPISPAARPPTASFSSQDADNTTTVSVTLVDDLRRESEQLRHENAELRREVGAQTSMLTSRNREKERLYQEIEDLKMAQRRGGPAPSTIDSLLERSASRAGIHERSQSRISGGATTVLDDLDRDELEEKLAELRDKNNELKLQNQDLQRELDACMEDFETAVEAKKQAEELVTALQEDIDAAMNDLMALQAERDEALQEHANLEAEFEALRKEAQEEIDALEGEADQRTGEIERLQLDLNDRTENFDALQEEMRKMSDALVRLEDEQESKIRRISQLEQELGDANKELEDLELKLLETNDKANRLSVQQESSQGEIAFLREEQEGDKIRIGDLEAALANVEQSLRDEKDRARELEQRLATERRQREIVANKEKEEVQQFVNELNREASTAKDEARRLRKSLSSREVEATEWKERLLELENNLREALGDLSGTRSSLLKVGPLAVTLRGRSWLTLFQNIAKMQRDLENTVRDLDSTKASLVEKDRIIKQRDALLESHSHETRKLVEMLDKERAAHRNVKNQFETFQKTHSHVTRTVSSQDSRIMELEAQKAADKKRISQLESSFKDQLTERNNLLLILWTRLSTLCGSDWAHDNSLINGRALPSLEAVSTMLPGFSKNLMAAVKMIETMIGNFHTKIKSVEKDLWKEYQTLEGLLDQRTKKLDRLESIVRNNIATGQLSGHSHSFRDADKLARLEEAYRQLKVECHTLRTAAEVRARQAYAATGDPNGLHDPTSPTGGSPSPSVPTGPKAKSRIPKTGSRGSSLGRTGGSVPSRSSSQFQSHSSRTHLAADEFGMLSPDGGNNPANSNGTTPHRTDNESPTSPLPQQPAEKTPRESSTQQAGQSGGGQSMENKWMLRLRDLEYKLKAEREGRILDRGEAMKRINASESENMALRENLERERRRQLQLSQQGDRGEKDKGERERERGQGR</sequence>
<feature type="compositionally biased region" description="Polar residues" evidence="6">
    <location>
        <begin position="42"/>
        <end position="52"/>
    </location>
</feature>
<protein>
    <recommendedName>
        <fullName evidence="11">Anucleate primary sterigmata protein B</fullName>
    </recommendedName>
</protein>
<feature type="domain" description="Centrosomin N-terminal motif 1" evidence="7">
    <location>
        <begin position="461"/>
        <end position="533"/>
    </location>
</feature>
<evidence type="ECO:0000256" key="2">
    <source>
        <dbReference type="ARBA" id="ARBA00022490"/>
    </source>
</evidence>
<gene>
    <name evidence="9" type="ORF">QBC36DRAFT_199847</name>
</gene>
<keyword evidence="2" id="KW-0963">Cytoplasm</keyword>
<evidence type="ECO:0000259" key="8">
    <source>
        <dbReference type="Pfam" id="PF12808"/>
    </source>
</evidence>
<feature type="compositionally biased region" description="Polar residues" evidence="6">
    <location>
        <begin position="151"/>
        <end position="168"/>
    </location>
</feature>
<feature type="region of interest" description="Disordered" evidence="6">
    <location>
        <begin position="1392"/>
        <end position="1522"/>
    </location>
</feature>
<dbReference type="Pfam" id="PF07989">
    <property type="entry name" value="Cnn_1N"/>
    <property type="match status" value="1"/>
</dbReference>
<feature type="region of interest" description="Disordered" evidence="6">
    <location>
        <begin position="653"/>
        <end position="690"/>
    </location>
</feature>
<evidence type="ECO:0000256" key="5">
    <source>
        <dbReference type="SAM" id="Coils"/>
    </source>
</evidence>
<feature type="compositionally biased region" description="Low complexity" evidence="6">
    <location>
        <begin position="185"/>
        <end position="208"/>
    </location>
</feature>
<evidence type="ECO:0000256" key="1">
    <source>
        <dbReference type="ARBA" id="ARBA00004496"/>
    </source>
</evidence>
<comment type="subcellular location">
    <subcellularLocation>
        <location evidence="1">Cytoplasm</location>
    </subcellularLocation>
</comment>
<dbReference type="InterPro" id="IPR024545">
    <property type="entry name" value="Mto1-like_Mto2p-bd"/>
</dbReference>
<feature type="region of interest" description="Disordered" evidence="6">
    <location>
        <begin position="1"/>
        <end position="299"/>
    </location>
</feature>
<evidence type="ECO:0000313" key="9">
    <source>
        <dbReference type="EMBL" id="KAK4171199.1"/>
    </source>
</evidence>
<keyword evidence="3" id="KW-0518">Myosin</keyword>
<feature type="compositionally biased region" description="Basic and acidic residues" evidence="6">
    <location>
        <begin position="1536"/>
        <end position="1550"/>
    </location>
</feature>
<feature type="coiled-coil region" evidence="5">
    <location>
        <begin position="793"/>
        <end position="1098"/>
    </location>
</feature>
<feature type="compositionally biased region" description="Basic and acidic residues" evidence="6">
    <location>
        <begin position="219"/>
        <end position="231"/>
    </location>
</feature>
<dbReference type="PANTHER" id="PTHR46349:SF6">
    <property type="entry name" value="MYOSIN-6-LIKE"/>
    <property type="match status" value="1"/>
</dbReference>